<evidence type="ECO:0000313" key="2">
    <source>
        <dbReference type="Proteomes" id="UP000714275"/>
    </source>
</evidence>
<organism evidence="1 2">
    <name type="scientific">Suillus placidus</name>
    <dbReference type="NCBI Taxonomy" id="48579"/>
    <lineage>
        <taxon>Eukaryota</taxon>
        <taxon>Fungi</taxon>
        <taxon>Dikarya</taxon>
        <taxon>Basidiomycota</taxon>
        <taxon>Agaricomycotina</taxon>
        <taxon>Agaricomycetes</taxon>
        <taxon>Agaricomycetidae</taxon>
        <taxon>Boletales</taxon>
        <taxon>Suillineae</taxon>
        <taxon>Suillaceae</taxon>
        <taxon>Suillus</taxon>
    </lineage>
</organism>
<dbReference type="AlphaFoldDB" id="A0A9P7D811"/>
<dbReference type="OrthoDB" id="3229989at2759"/>
<comment type="caution">
    <text evidence="1">The sequence shown here is derived from an EMBL/GenBank/DDBJ whole genome shotgun (WGS) entry which is preliminary data.</text>
</comment>
<accession>A0A9P7D811</accession>
<gene>
    <name evidence="1" type="ORF">EV702DRAFT_960452</name>
</gene>
<evidence type="ECO:0000313" key="1">
    <source>
        <dbReference type="EMBL" id="KAG1782433.1"/>
    </source>
</evidence>
<protein>
    <submittedName>
        <fullName evidence="1">Uncharacterized protein</fullName>
    </submittedName>
</protein>
<dbReference type="Proteomes" id="UP000714275">
    <property type="component" value="Unassembled WGS sequence"/>
</dbReference>
<proteinExistence type="predicted"/>
<dbReference type="EMBL" id="JABBWD010000003">
    <property type="protein sequence ID" value="KAG1782433.1"/>
    <property type="molecule type" value="Genomic_DNA"/>
</dbReference>
<sequence length="144" mass="16314">MDRFFAPNTSEALAHTHLTENWFTWDQDHPSFNETLVAGCASYQAFTRYLSGSDLFIVPRSHRELEGLLRRYAYDSIHNAIAVSRQTLQRGGYSRTCSLAEKSIRDVLNTNDNATVLLNLHVPQPETFTGPDVSLPNSNTRIRT</sequence>
<name>A0A9P7D811_9AGAM</name>
<reference evidence="1" key="1">
    <citation type="journal article" date="2020" name="New Phytol.">
        <title>Comparative genomics reveals dynamic genome evolution in host specialist ectomycorrhizal fungi.</title>
        <authorList>
            <person name="Lofgren L.A."/>
            <person name="Nguyen N.H."/>
            <person name="Vilgalys R."/>
            <person name="Ruytinx J."/>
            <person name="Liao H.L."/>
            <person name="Branco S."/>
            <person name="Kuo A."/>
            <person name="LaButti K."/>
            <person name="Lipzen A."/>
            <person name="Andreopoulos W."/>
            <person name="Pangilinan J."/>
            <person name="Riley R."/>
            <person name="Hundley H."/>
            <person name="Na H."/>
            <person name="Barry K."/>
            <person name="Grigoriev I.V."/>
            <person name="Stajich J.E."/>
            <person name="Kennedy P.G."/>
        </authorList>
    </citation>
    <scope>NUCLEOTIDE SEQUENCE</scope>
    <source>
        <strain evidence="1">DOB743</strain>
    </source>
</reference>
<keyword evidence="2" id="KW-1185">Reference proteome</keyword>